<dbReference type="InterPro" id="IPR045853">
    <property type="entry name" value="Pep_chain_release_fac_I_sf"/>
</dbReference>
<proteinExistence type="inferred from homology"/>
<gene>
    <name evidence="4" type="ORF">SAMN05444278_106130</name>
</gene>
<dbReference type="Gene3D" id="3.30.160.20">
    <property type="match status" value="1"/>
</dbReference>
<dbReference type="STRING" id="1155689.SAMN05444278_106130"/>
<dbReference type="GO" id="GO:0004045">
    <property type="term" value="F:peptidyl-tRNA hydrolase activity"/>
    <property type="evidence" value="ECO:0007669"/>
    <property type="project" value="TreeGrafter"/>
</dbReference>
<evidence type="ECO:0000313" key="4">
    <source>
        <dbReference type="EMBL" id="SHE83830.1"/>
    </source>
</evidence>
<feature type="compositionally biased region" description="Basic residues" evidence="2">
    <location>
        <begin position="99"/>
        <end position="121"/>
    </location>
</feature>
<evidence type="ECO:0000313" key="5">
    <source>
        <dbReference type="Proteomes" id="UP000184462"/>
    </source>
</evidence>
<dbReference type="GO" id="GO:0043022">
    <property type="term" value="F:ribosome binding"/>
    <property type="evidence" value="ECO:0007669"/>
    <property type="project" value="TreeGrafter"/>
</dbReference>
<dbReference type="RefSeq" id="WP_073193240.1">
    <property type="nucleotide sequence ID" value="NZ_FQTW01000006.1"/>
</dbReference>
<comment type="similarity">
    <text evidence="1">Belongs to the prokaryotic/mitochondrial release factor family.</text>
</comment>
<accession>A0A1M4WRK7</accession>
<dbReference type="GO" id="GO:0072344">
    <property type="term" value="P:rescue of stalled ribosome"/>
    <property type="evidence" value="ECO:0007669"/>
    <property type="project" value="TreeGrafter"/>
</dbReference>
<dbReference type="AlphaFoldDB" id="A0A1M4WRK7"/>
<organism evidence="4 5">
    <name type="scientific">Psychroflexus salarius</name>
    <dbReference type="NCBI Taxonomy" id="1155689"/>
    <lineage>
        <taxon>Bacteria</taxon>
        <taxon>Pseudomonadati</taxon>
        <taxon>Bacteroidota</taxon>
        <taxon>Flavobacteriia</taxon>
        <taxon>Flavobacteriales</taxon>
        <taxon>Flavobacteriaceae</taxon>
        <taxon>Psychroflexus</taxon>
    </lineage>
</organism>
<dbReference type="OrthoDB" id="9815709at2"/>
<feature type="domain" description="Prokaryotic-type class I peptide chain release factors" evidence="3">
    <location>
        <begin position="10"/>
        <end position="130"/>
    </location>
</feature>
<keyword evidence="5" id="KW-1185">Reference proteome</keyword>
<protein>
    <submittedName>
        <fullName evidence="4">Ribosome-associated protein</fullName>
    </submittedName>
</protein>
<evidence type="ECO:0000256" key="2">
    <source>
        <dbReference type="SAM" id="MobiDB-lite"/>
    </source>
</evidence>
<dbReference type="Proteomes" id="UP000184462">
    <property type="component" value="Unassembled WGS sequence"/>
</dbReference>
<sequence length="135" mass="15305">MKFNKKQLLSEIEIQTALSGGPGGQHVNKTETKVIISWDFLNSQAINQNQKQQLSKALSSHITNANLIKVSSAKTRSQHKNKADAILKLEQLINEALKTRKKRKKTKPSKLAKLKRLKAKQKQSEKKSLRQKPKL</sequence>
<reference evidence="4 5" key="1">
    <citation type="submission" date="2016-11" db="EMBL/GenBank/DDBJ databases">
        <authorList>
            <person name="Jaros S."/>
            <person name="Januszkiewicz K."/>
            <person name="Wedrychowicz H."/>
        </authorList>
    </citation>
    <scope>NUCLEOTIDE SEQUENCE [LARGE SCALE GENOMIC DNA]</scope>
    <source>
        <strain evidence="4 5">DSM 25661</strain>
    </source>
</reference>
<feature type="region of interest" description="Disordered" evidence="2">
    <location>
        <begin position="98"/>
        <end position="135"/>
    </location>
</feature>
<evidence type="ECO:0000256" key="1">
    <source>
        <dbReference type="ARBA" id="ARBA00010835"/>
    </source>
</evidence>
<dbReference type="NCBIfam" id="NF006718">
    <property type="entry name" value="PRK09256.1"/>
    <property type="match status" value="1"/>
</dbReference>
<dbReference type="InterPro" id="IPR000352">
    <property type="entry name" value="Pep_chain_release_fac_I"/>
</dbReference>
<dbReference type="PANTHER" id="PTHR47814">
    <property type="entry name" value="PEPTIDYL-TRNA HYDROLASE ARFB"/>
    <property type="match status" value="1"/>
</dbReference>
<dbReference type="PANTHER" id="PTHR47814:SF1">
    <property type="entry name" value="PEPTIDYL-TRNA HYDROLASE ARFB"/>
    <property type="match status" value="1"/>
</dbReference>
<dbReference type="Pfam" id="PF00472">
    <property type="entry name" value="RF-1"/>
    <property type="match status" value="1"/>
</dbReference>
<dbReference type="EMBL" id="FQTW01000006">
    <property type="protein sequence ID" value="SHE83830.1"/>
    <property type="molecule type" value="Genomic_DNA"/>
</dbReference>
<name>A0A1M4WRK7_9FLAO</name>
<dbReference type="SUPFAM" id="SSF75620">
    <property type="entry name" value="Release factor"/>
    <property type="match status" value="1"/>
</dbReference>
<evidence type="ECO:0000259" key="3">
    <source>
        <dbReference type="Pfam" id="PF00472"/>
    </source>
</evidence>
<dbReference type="GO" id="GO:0003747">
    <property type="term" value="F:translation release factor activity"/>
    <property type="evidence" value="ECO:0007669"/>
    <property type="project" value="InterPro"/>
</dbReference>